<evidence type="ECO:0000256" key="2">
    <source>
        <dbReference type="ARBA" id="ARBA00023295"/>
    </source>
</evidence>
<dbReference type="Pfam" id="PF21365">
    <property type="entry name" value="Glyco_hydro_31_3rd"/>
    <property type="match status" value="1"/>
</dbReference>
<dbReference type="PANTHER" id="PTHR43053">
    <property type="entry name" value="GLYCOSIDASE FAMILY 31"/>
    <property type="match status" value="1"/>
</dbReference>
<keyword evidence="2" id="KW-0326">Glycosidase</keyword>
<feature type="domain" description="Glycosyl hydrolase family 31 C-terminal" evidence="4">
    <location>
        <begin position="617"/>
        <end position="706"/>
    </location>
</feature>
<organism evidence="5 6">
    <name type="scientific">Adhaeribacter rhizoryzae</name>
    <dbReference type="NCBI Taxonomy" id="2607907"/>
    <lineage>
        <taxon>Bacteria</taxon>
        <taxon>Pseudomonadati</taxon>
        <taxon>Bacteroidota</taxon>
        <taxon>Cytophagia</taxon>
        <taxon>Cytophagales</taxon>
        <taxon>Hymenobacteraceae</taxon>
        <taxon>Adhaeribacter</taxon>
    </lineage>
</organism>
<dbReference type="InterPro" id="IPR013780">
    <property type="entry name" value="Glyco_hydro_b"/>
</dbReference>
<comment type="caution">
    <text evidence="5">The sequence shown here is derived from an EMBL/GenBank/DDBJ whole genome shotgun (WGS) entry which is preliminary data.</text>
</comment>
<dbReference type="SUPFAM" id="SSF51011">
    <property type="entry name" value="Glycosyl hydrolase domain"/>
    <property type="match status" value="1"/>
</dbReference>
<evidence type="ECO:0000313" key="5">
    <source>
        <dbReference type="EMBL" id="KAA5539685.1"/>
    </source>
</evidence>
<keyword evidence="3" id="KW-0812">Transmembrane</keyword>
<dbReference type="Proteomes" id="UP000323426">
    <property type="component" value="Unassembled WGS sequence"/>
</dbReference>
<dbReference type="InterPro" id="IPR050985">
    <property type="entry name" value="Alpha-glycosidase_related"/>
</dbReference>
<name>A0A5M6D3D1_9BACT</name>
<dbReference type="InterPro" id="IPR048395">
    <property type="entry name" value="Glyco_hydro_31_C"/>
</dbReference>
<evidence type="ECO:0000313" key="6">
    <source>
        <dbReference type="Proteomes" id="UP000323426"/>
    </source>
</evidence>
<dbReference type="PANTHER" id="PTHR43053:SF4">
    <property type="entry name" value="MYOGENESIS-REGULATING GLYCOSIDASE"/>
    <property type="match status" value="1"/>
</dbReference>
<gene>
    <name evidence="5" type="ORF">F0145_24170</name>
</gene>
<dbReference type="AlphaFoldDB" id="A0A5M6D3D1"/>
<keyword evidence="1" id="KW-0378">Hydrolase</keyword>
<protein>
    <recommendedName>
        <fullName evidence="4">Glycosyl hydrolase family 31 C-terminal domain-containing protein</fullName>
    </recommendedName>
</protein>
<feature type="transmembrane region" description="Helical" evidence="3">
    <location>
        <begin position="20"/>
        <end position="43"/>
    </location>
</feature>
<evidence type="ECO:0000256" key="1">
    <source>
        <dbReference type="ARBA" id="ARBA00022801"/>
    </source>
</evidence>
<dbReference type="Gene3D" id="3.20.20.80">
    <property type="entry name" value="Glycosidases"/>
    <property type="match status" value="1"/>
</dbReference>
<proteinExistence type="predicted"/>
<evidence type="ECO:0000256" key="3">
    <source>
        <dbReference type="SAM" id="Phobius"/>
    </source>
</evidence>
<keyword evidence="6" id="KW-1185">Reference proteome</keyword>
<keyword evidence="3" id="KW-0472">Membrane</keyword>
<dbReference type="GO" id="GO:0016798">
    <property type="term" value="F:hydrolase activity, acting on glycosyl bonds"/>
    <property type="evidence" value="ECO:0007669"/>
    <property type="project" value="UniProtKB-KW"/>
</dbReference>
<sequence>MRLLKSFDFCLPNRSSCLSFFFSCKAFAVKLILLCLLLIGFSYSGLQAQPGNKLPAIIQVKRKAYELNIQPAGFKYAFKVKGKEIAGFHPVSGLRFSAAGDTVLYDAVSTRIISKSQDLLRLAVTNTKGNKAEVNVYLSDEYLNIKVKPEAGASYAVTSQPQFVIDIRTAPVQPAYGLGDHGGYGPSTNVFGFADNRFLNTDNGLRFVSSFAIFPAQGLGQVIFENGHKRIGLNSAENKMGAAKVSGINAYYFFGPPATIYKNYAQVKAKEGYPDLKPKYDFFELGYEAFGSLGWNTYQASVQKDLETYLQKGYYLNWAVVGSGFWKGERKKPEEGSTNSFGIWDDIAEPGRKDGLPNPRYPDVATFKAFLQQNHINLLLGLRTNFKAPKDAGGFYNPTNNGPFPLEGLQQNYYVADAQSKPIPYKVNFPQGNIYILNPDKPAAVQWFADGFRKWGVQGYKEDMMLHDGIKLNNDAKLNKVNEHLMKQGNLVMVRNSAFSVPGDIIRLEDTKHGFDQDRPVINMLNYAASGAPNVYPDIVAGKYLTLPLTEDQKKYFVRNAMFSAVSPAMSVGLGPWHMENPAYEAAVKKACNWHNQLAPYIYSAAVDAFETGYPTTLTPLPIAFPHDTATYNLATKTKRQYAWLLGPSLLVTPAYGNDYATVERRSVYLPAGTWQDLESGEIFRGPTTLKNYAFPINKIPAFVGGQGVLVKKEQTDLYATVFALMPRASTYRFTYPDGNARSLINRKTTNWQPDKVQVQDITAGRTVQAEYLAKDRALKFKIEAGHDYEISSSRPEKGKYHTPVNITKE</sequence>
<dbReference type="EMBL" id="VWSF01000031">
    <property type="protein sequence ID" value="KAA5539685.1"/>
    <property type="molecule type" value="Genomic_DNA"/>
</dbReference>
<dbReference type="SUPFAM" id="SSF51445">
    <property type="entry name" value="(Trans)glycosidases"/>
    <property type="match status" value="1"/>
</dbReference>
<keyword evidence="3" id="KW-1133">Transmembrane helix</keyword>
<reference evidence="5 6" key="1">
    <citation type="submission" date="2019-09" db="EMBL/GenBank/DDBJ databases">
        <title>Genome sequence and assembly of Adhaeribacter sp.</title>
        <authorList>
            <person name="Chhetri G."/>
        </authorList>
    </citation>
    <scope>NUCLEOTIDE SEQUENCE [LARGE SCALE GENOMIC DNA]</scope>
    <source>
        <strain evidence="5 6">DK36</strain>
    </source>
</reference>
<accession>A0A5M6D3D1</accession>
<dbReference type="Gene3D" id="2.60.40.1180">
    <property type="entry name" value="Golgi alpha-mannosidase II"/>
    <property type="match status" value="1"/>
</dbReference>
<dbReference type="InterPro" id="IPR017853">
    <property type="entry name" value="GH"/>
</dbReference>
<evidence type="ECO:0000259" key="4">
    <source>
        <dbReference type="Pfam" id="PF21365"/>
    </source>
</evidence>